<reference evidence="3 4" key="1">
    <citation type="submission" date="2018-12" db="EMBL/GenBank/DDBJ databases">
        <authorList>
            <consortium name="Pathogen Informatics"/>
        </authorList>
    </citation>
    <scope>NUCLEOTIDE SEQUENCE [LARGE SCALE GENOMIC DNA]</scope>
    <source>
        <strain evidence="3 4">NCTC12227</strain>
    </source>
</reference>
<dbReference type="Proteomes" id="UP000268229">
    <property type="component" value="Chromosome"/>
</dbReference>
<evidence type="ECO:0000256" key="2">
    <source>
        <dbReference type="SAM" id="Phobius"/>
    </source>
</evidence>
<sequence length="222" mass="25891">MNKPENFYDVYVSYPPGVDHERINACLRDNLPENEANDLIQALSERPQAIIAEYCTNDERENARHYFSFLGLDVIVRRSMELAPDRVTEEENKTQTFEQCPVCNTIIDGPEVTDCPTCRLHFPSVTEILIQRKRIEWEEKVAFEHKKQQEIAHKLLLEKQEEEKRLRKQIRAELEEKLQKELGKPNWRFLFKGKNAAIAGMVILVIVIILVAAGYFTAHLIR</sequence>
<keyword evidence="2" id="KW-0472">Membrane</keyword>
<accession>A0A1X3CMZ9</accession>
<organism evidence="3 4">
    <name type="scientific">Neisseria animaloris</name>
    <dbReference type="NCBI Taxonomy" id="326522"/>
    <lineage>
        <taxon>Bacteria</taxon>
        <taxon>Pseudomonadati</taxon>
        <taxon>Pseudomonadota</taxon>
        <taxon>Betaproteobacteria</taxon>
        <taxon>Neisseriales</taxon>
        <taxon>Neisseriaceae</taxon>
        <taxon>Neisseria</taxon>
    </lineage>
</organism>
<feature type="coiled-coil region" evidence="1">
    <location>
        <begin position="152"/>
        <end position="180"/>
    </location>
</feature>
<evidence type="ECO:0000313" key="4">
    <source>
        <dbReference type="Proteomes" id="UP000268229"/>
    </source>
</evidence>
<keyword evidence="1" id="KW-0175">Coiled coil</keyword>
<proteinExistence type="predicted"/>
<dbReference type="OrthoDB" id="8605782at2"/>
<dbReference type="EMBL" id="LR134516">
    <property type="protein sequence ID" value="VEJ20761.1"/>
    <property type="molecule type" value="Genomic_DNA"/>
</dbReference>
<keyword evidence="2" id="KW-0812">Transmembrane</keyword>
<keyword evidence="2" id="KW-1133">Transmembrane helix</keyword>
<dbReference type="RefSeq" id="WP_085389485.1">
    <property type="nucleotide sequence ID" value="NZ_LR134440.1"/>
</dbReference>
<evidence type="ECO:0000256" key="1">
    <source>
        <dbReference type="SAM" id="Coils"/>
    </source>
</evidence>
<feature type="transmembrane region" description="Helical" evidence="2">
    <location>
        <begin position="196"/>
        <end position="216"/>
    </location>
</feature>
<protein>
    <submittedName>
        <fullName evidence="3">Uncharacterized protein</fullName>
    </submittedName>
</protein>
<dbReference type="KEGG" id="nani:NCTC12227_00474"/>
<keyword evidence="4" id="KW-1185">Reference proteome</keyword>
<gene>
    <name evidence="3" type="ORF">NCTC12227_00474</name>
</gene>
<dbReference type="AlphaFoldDB" id="A0A1X3CMZ9"/>
<name>A0A1X3CMZ9_9NEIS</name>
<evidence type="ECO:0000313" key="3">
    <source>
        <dbReference type="EMBL" id="VEJ20761.1"/>
    </source>
</evidence>